<dbReference type="Proteomes" id="UP000887566">
    <property type="component" value="Unplaced"/>
</dbReference>
<dbReference type="WBParaSite" id="PSAMB.scaffold5194size12364.g26062.t1">
    <property type="protein sequence ID" value="PSAMB.scaffold5194size12364.g26062.t1"/>
    <property type="gene ID" value="PSAMB.scaffold5194size12364.g26062"/>
</dbReference>
<reference evidence="2" key="1">
    <citation type="submission" date="2022-11" db="UniProtKB">
        <authorList>
            <consortium name="WormBaseParasite"/>
        </authorList>
    </citation>
    <scope>IDENTIFICATION</scope>
</reference>
<organism evidence="1 2">
    <name type="scientific">Plectus sambesii</name>
    <dbReference type="NCBI Taxonomy" id="2011161"/>
    <lineage>
        <taxon>Eukaryota</taxon>
        <taxon>Metazoa</taxon>
        <taxon>Ecdysozoa</taxon>
        <taxon>Nematoda</taxon>
        <taxon>Chromadorea</taxon>
        <taxon>Plectida</taxon>
        <taxon>Plectina</taxon>
        <taxon>Plectoidea</taxon>
        <taxon>Plectidae</taxon>
        <taxon>Plectus</taxon>
    </lineage>
</organism>
<name>A0A914WTG8_9BILA</name>
<protein>
    <submittedName>
        <fullName evidence="2">Secreted protein</fullName>
    </submittedName>
</protein>
<keyword evidence="1" id="KW-1185">Reference proteome</keyword>
<dbReference type="AlphaFoldDB" id="A0A914WTG8"/>
<proteinExistence type="predicted"/>
<accession>A0A914WTG8</accession>
<evidence type="ECO:0000313" key="2">
    <source>
        <dbReference type="WBParaSite" id="PSAMB.scaffold5194size12364.g26062.t1"/>
    </source>
</evidence>
<sequence>MRVGFAMTDRRRLLWGWGGNSASAAFSAAFCASSTTQRDRWTPVTTDGVSDCRTVCVEVLKRPRPAETDNRIRIHELIPYASLLPPPFLLGTTTSRCVRETKQRARHFGWQPAEN</sequence>
<evidence type="ECO:0000313" key="1">
    <source>
        <dbReference type="Proteomes" id="UP000887566"/>
    </source>
</evidence>